<evidence type="ECO:0000256" key="1">
    <source>
        <dbReference type="ARBA" id="ARBA00022962"/>
    </source>
</evidence>
<dbReference type="Pfam" id="PF00117">
    <property type="entry name" value="GATase"/>
    <property type="match status" value="1"/>
</dbReference>
<proteinExistence type="predicted"/>
<dbReference type="PANTHER" id="PTHR43418">
    <property type="entry name" value="MULTIFUNCTIONAL TRYPTOPHAN BIOSYNTHESIS PROTEIN-RELATED"/>
    <property type="match status" value="1"/>
</dbReference>
<dbReference type="GO" id="GO:0004049">
    <property type="term" value="F:anthranilate synthase activity"/>
    <property type="evidence" value="ECO:0007669"/>
    <property type="project" value="TreeGrafter"/>
</dbReference>
<accession>A0A0X8X7Q5</accession>
<protein>
    <submittedName>
        <fullName evidence="3">Amidotransferase</fullName>
    </submittedName>
</protein>
<keyword evidence="4" id="KW-1185">Reference proteome</keyword>
<dbReference type="PANTHER" id="PTHR43418:SF4">
    <property type="entry name" value="MULTIFUNCTIONAL TRYPTOPHAN BIOSYNTHESIS PROTEIN"/>
    <property type="match status" value="1"/>
</dbReference>
<dbReference type="EMBL" id="AP017372">
    <property type="protein sequence ID" value="BAU57031.1"/>
    <property type="molecule type" value="Genomic_DNA"/>
</dbReference>
<organism evidence="3 4">
    <name type="scientific">Halorhodospira halochloris</name>
    <name type="common">Ectothiorhodospira halochloris</name>
    <dbReference type="NCBI Taxonomy" id="1052"/>
    <lineage>
        <taxon>Bacteria</taxon>
        <taxon>Pseudomonadati</taxon>
        <taxon>Pseudomonadota</taxon>
        <taxon>Gammaproteobacteria</taxon>
        <taxon>Chromatiales</taxon>
        <taxon>Ectothiorhodospiraceae</taxon>
        <taxon>Halorhodospira</taxon>
    </lineage>
</organism>
<feature type="domain" description="Glutamine amidotransferase" evidence="2">
    <location>
        <begin position="64"/>
        <end position="194"/>
    </location>
</feature>
<evidence type="ECO:0000313" key="4">
    <source>
        <dbReference type="Proteomes" id="UP000218890"/>
    </source>
</evidence>
<dbReference type="OrthoDB" id="9813383at2"/>
<dbReference type="PROSITE" id="PS51273">
    <property type="entry name" value="GATASE_TYPE_1"/>
    <property type="match status" value="1"/>
</dbReference>
<dbReference type="InterPro" id="IPR029062">
    <property type="entry name" value="Class_I_gatase-like"/>
</dbReference>
<dbReference type="GO" id="GO:0005829">
    <property type="term" value="C:cytosol"/>
    <property type="evidence" value="ECO:0007669"/>
    <property type="project" value="TreeGrafter"/>
</dbReference>
<evidence type="ECO:0000313" key="3">
    <source>
        <dbReference type="EMBL" id="BAU57031.1"/>
    </source>
</evidence>
<dbReference type="Gene3D" id="3.40.50.880">
    <property type="match status" value="1"/>
</dbReference>
<evidence type="ECO:0000259" key="2">
    <source>
        <dbReference type="Pfam" id="PF00117"/>
    </source>
</evidence>
<dbReference type="InterPro" id="IPR017926">
    <property type="entry name" value="GATASE"/>
</dbReference>
<gene>
    <name evidence="3" type="ORF">HH1059_03560</name>
</gene>
<sequence>MRRIAVSQRRDAISGRDETRDALDVRLGGLLWTLGFLPIPLCSAIAAAQGDAAQDARAAADYLDALDPDGIVLSGGNDICQAPERDNLERAALAYARLHRVPVLGICRGMQMIQVHQGGDLVPLTGHVAEEHAVTGEWLNHGRRTVNSYHDYGVPNDALGDDLQALAWAEDGSVEALRHSDLPWLGIMWHPERDTPTAEADRKLITTHLGANP</sequence>
<dbReference type="Proteomes" id="UP000218890">
    <property type="component" value="Chromosome"/>
</dbReference>
<dbReference type="GO" id="GO:0000162">
    <property type="term" value="P:L-tryptophan biosynthetic process"/>
    <property type="evidence" value="ECO:0007669"/>
    <property type="project" value="TreeGrafter"/>
</dbReference>
<dbReference type="RefSeq" id="WP_096407586.1">
    <property type="nucleotide sequence ID" value="NZ_AP017372.2"/>
</dbReference>
<dbReference type="InterPro" id="IPR050472">
    <property type="entry name" value="Anth_synth/Amidotransfase"/>
</dbReference>
<dbReference type="SUPFAM" id="SSF52317">
    <property type="entry name" value="Class I glutamine amidotransferase-like"/>
    <property type="match status" value="1"/>
</dbReference>
<keyword evidence="1" id="KW-0315">Glutamine amidotransferase</keyword>
<dbReference type="GO" id="GO:0016740">
    <property type="term" value="F:transferase activity"/>
    <property type="evidence" value="ECO:0007669"/>
    <property type="project" value="UniProtKB-KW"/>
</dbReference>
<dbReference type="AlphaFoldDB" id="A0A0X8X7Q5"/>
<dbReference type="KEGG" id="hhk:HH1059_03560"/>
<reference evidence="3" key="1">
    <citation type="submission" date="2016-02" db="EMBL/GenBank/DDBJ databases">
        <title>Halorhodospira halochloris DSM-1059 complete genome, version 2.</title>
        <authorList>
            <person name="Tsukatani Y."/>
        </authorList>
    </citation>
    <scope>NUCLEOTIDE SEQUENCE</scope>
    <source>
        <strain evidence="3">DSM 1059</strain>
    </source>
</reference>
<name>A0A0X8X7Q5_HALHR</name>